<reference evidence="2" key="1">
    <citation type="submission" date="2021-02" db="EMBL/GenBank/DDBJ databases">
        <authorList>
            <person name="Nowell W R."/>
        </authorList>
    </citation>
    <scope>NUCLEOTIDE SEQUENCE</scope>
    <source>
        <strain evidence="2">Ploen Becks lab</strain>
    </source>
</reference>
<evidence type="ECO:0000259" key="1">
    <source>
        <dbReference type="PROSITE" id="PS50888"/>
    </source>
</evidence>
<gene>
    <name evidence="2" type="ORF">OXX778_LOCUS21706</name>
</gene>
<dbReference type="OrthoDB" id="6022561at2759"/>
<feature type="non-terminal residue" evidence="2">
    <location>
        <position position="1"/>
    </location>
</feature>
<dbReference type="GO" id="GO:0007423">
    <property type="term" value="P:sensory organ development"/>
    <property type="evidence" value="ECO:0007669"/>
    <property type="project" value="TreeGrafter"/>
</dbReference>
<name>A0A814PZ90_9BILA</name>
<dbReference type="GO" id="GO:0061564">
    <property type="term" value="P:axon development"/>
    <property type="evidence" value="ECO:0007669"/>
    <property type="project" value="TreeGrafter"/>
</dbReference>
<dbReference type="GO" id="GO:0070888">
    <property type="term" value="F:E-box binding"/>
    <property type="evidence" value="ECO:0007669"/>
    <property type="project" value="TreeGrafter"/>
</dbReference>
<comment type="caution">
    <text evidence="2">The sequence shown here is derived from an EMBL/GenBank/DDBJ whole genome shotgun (WGS) entry which is preliminary data.</text>
</comment>
<proteinExistence type="predicted"/>
<dbReference type="GO" id="GO:0005634">
    <property type="term" value="C:nucleus"/>
    <property type="evidence" value="ECO:0007669"/>
    <property type="project" value="TreeGrafter"/>
</dbReference>
<dbReference type="SUPFAM" id="SSF47459">
    <property type="entry name" value="HLH, helix-loop-helix DNA-binding domain"/>
    <property type="match status" value="1"/>
</dbReference>
<dbReference type="InterPro" id="IPR011598">
    <property type="entry name" value="bHLH_dom"/>
</dbReference>
<sequence>KIRKQNMFPLLPLDHKLKRRGRPCASERYNNEILEQKLTSLINSDDDFTKSNIMPFIVKRQRRVRANDRERNRMQTLNEALDVLKDHLPIDFLVSEFGSDLDNSGSSETKKSRKKCGEDKLTKIDTLKLATKYIGLLTDILNEENGNYRNINYTNSSGSSSSSPIMSAWSQDNRNLNYYNHVNKNTMVNFSTNPNNPVGLYSDFYSKSQVTKVDFSQNNMENNQWTYNSFNNIKYY</sequence>
<feature type="domain" description="BHLH" evidence="1">
    <location>
        <begin position="61"/>
        <end position="137"/>
    </location>
</feature>
<evidence type="ECO:0000313" key="2">
    <source>
        <dbReference type="EMBL" id="CAF1113049.1"/>
    </source>
</evidence>
<dbReference type="PROSITE" id="PS50888">
    <property type="entry name" value="BHLH"/>
    <property type="match status" value="1"/>
</dbReference>
<dbReference type="GO" id="GO:0046983">
    <property type="term" value="F:protein dimerization activity"/>
    <property type="evidence" value="ECO:0007669"/>
    <property type="project" value="InterPro"/>
</dbReference>
<dbReference type="GO" id="GO:0045944">
    <property type="term" value="P:positive regulation of transcription by RNA polymerase II"/>
    <property type="evidence" value="ECO:0007669"/>
    <property type="project" value="TreeGrafter"/>
</dbReference>
<dbReference type="Proteomes" id="UP000663879">
    <property type="component" value="Unassembled WGS sequence"/>
</dbReference>
<evidence type="ECO:0000313" key="3">
    <source>
        <dbReference type="Proteomes" id="UP000663879"/>
    </source>
</evidence>
<dbReference type="SMART" id="SM00353">
    <property type="entry name" value="HLH"/>
    <property type="match status" value="1"/>
</dbReference>
<dbReference type="InterPro" id="IPR036638">
    <property type="entry name" value="HLH_DNA-bd_sf"/>
</dbReference>
<dbReference type="Pfam" id="PF00010">
    <property type="entry name" value="HLH"/>
    <property type="match status" value="1"/>
</dbReference>
<dbReference type="AlphaFoldDB" id="A0A814PZ90"/>
<dbReference type="InterPro" id="IPR050359">
    <property type="entry name" value="bHLH_transcription_factors"/>
</dbReference>
<protein>
    <recommendedName>
        <fullName evidence="1">BHLH domain-containing protein</fullName>
    </recommendedName>
</protein>
<organism evidence="2 3">
    <name type="scientific">Brachionus calyciflorus</name>
    <dbReference type="NCBI Taxonomy" id="104777"/>
    <lineage>
        <taxon>Eukaryota</taxon>
        <taxon>Metazoa</taxon>
        <taxon>Spiralia</taxon>
        <taxon>Gnathifera</taxon>
        <taxon>Rotifera</taxon>
        <taxon>Eurotatoria</taxon>
        <taxon>Monogononta</taxon>
        <taxon>Pseudotrocha</taxon>
        <taxon>Ploima</taxon>
        <taxon>Brachionidae</taxon>
        <taxon>Brachionus</taxon>
    </lineage>
</organism>
<keyword evidence="3" id="KW-1185">Reference proteome</keyword>
<accession>A0A814PZ90</accession>
<dbReference type="EMBL" id="CAJNOC010008276">
    <property type="protein sequence ID" value="CAF1113049.1"/>
    <property type="molecule type" value="Genomic_DNA"/>
</dbReference>
<dbReference type="PANTHER" id="PTHR19290">
    <property type="entry name" value="BASIC HELIX-LOOP-HELIX PROTEIN NEUROGENIN-RELATED"/>
    <property type="match status" value="1"/>
</dbReference>
<dbReference type="Gene3D" id="4.10.280.10">
    <property type="entry name" value="Helix-loop-helix DNA-binding domain"/>
    <property type="match status" value="1"/>
</dbReference>
<dbReference type="PANTHER" id="PTHR19290:SF163">
    <property type="entry name" value="BASIC HELIX-LOOP-HELIX NEURAL TRANSCRIPTION FACTOR TAP"/>
    <property type="match status" value="1"/>
</dbReference>
<dbReference type="CDD" id="cd11390">
    <property type="entry name" value="bHLH_TS"/>
    <property type="match status" value="1"/>
</dbReference>
<dbReference type="GO" id="GO:0000981">
    <property type="term" value="F:DNA-binding transcription factor activity, RNA polymerase II-specific"/>
    <property type="evidence" value="ECO:0007669"/>
    <property type="project" value="TreeGrafter"/>
</dbReference>